<keyword evidence="1" id="KW-1133">Transmembrane helix</keyword>
<feature type="transmembrane region" description="Helical" evidence="1">
    <location>
        <begin position="251"/>
        <end position="270"/>
    </location>
</feature>
<evidence type="ECO:0000256" key="1">
    <source>
        <dbReference type="SAM" id="Phobius"/>
    </source>
</evidence>
<reference evidence="2" key="1">
    <citation type="submission" date="2021-06" db="EMBL/GenBank/DDBJ databases">
        <authorList>
            <person name="Kallberg Y."/>
            <person name="Tangrot J."/>
            <person name="Rosling A."/>
        </authorList>
    </citation>
    <scope>NUCLEOTIDE SEQUENCE</scope>
    <source>
        <strain evidence="2">FL130A</strain>
    </source>
</reference>
<feature type="transmembrane region" description="Helical" evidence="1">
    <location>
        <begin position="282"/>
        <end position="301"/>
    </location>
</feature>
<dbReference type="EMBL" id="CAJVPS010001292">
    <property type="protein sequence ID" value="CAG8532641.1"/>
    <property type="molecule type" value="Genomic_DNA"/>
</dbReference>
<organism evidence="2 3">
    <name type="scientific">Ambispora leptoticha</name>
    <dbReference type="NCBI Taxonomy" id="144679"/>
    <lineage>
        <taxon>Eukaryota</taxon>
        <taxon>Fungi</taxon>
        <taxon>Fungi incertae sedis</taxon>
        <taxon>Mucoromycota</taxon>
        <taxon>Glomeromycotina</taxon>
        <taxon>Glomeromycetes</taxon>
        <taxon>Archaeosporales</taxon>
        <taxon>Ambisporaceae</taxon>
        <taxon>Ambispora</taxon>
    </lineage>
</organism>
<dbReference type="Proteomes" id="UP000789508">
    <property type="component" value="Unassembled WGS sequence"/>
</dbReference>
<evidence type="ECO:0000313" key="3">
    <source>
        <dbReference type="Proteomes" id="UP000789508"/>
    </source>
</evidence>
<keyword evidence="1" id="KW-0812">Transmembrane</keyword>
<evidence type="ECO:0000313" key="2">
    <source>
        <dbReference type="EMBL" id="CAG8532641.1"/>
    </source>
</evidence>
<comment type="caution">
    <text evidence="2">The sequence shown here is derived from an EMBL/GenBank/DDBJ whole genome shotgun (WGS) entry which is preliminary data.</text>
</comment>
<proteinExistence type="predicted"/>
<gene>
    <name evidence="2" type="ORF">ALEPTO_LOCUS5014</name>
</gene>
<sequence>MENLSEILGAVVFYQDNFNFIKTNSDAVNILKRLGSAKHEIVSSIPSLSEETRLDVERFDRTIGQLVEFSKDNINDVVPVLGTLFDMMPTVHFTEDGDFCITLRPVEDVESNSTWASLLVNILNLMIEDRGDGFIVGNFIEQQISSFPVFAQLIMMIHCLVQLKRSYQSTTINCISFENKQRMIIELCLMDTYIDAICDALSNETMIDMQALKLNLRHLVNKIEDFASLLEKVDKDLDDELHGIRARRRNWTVGFAVSTAVTATAAIYLRSNWQTLSRINKTLAGGIAFAGAGATAGCVFMREDLLQSMKIHKKVQELLCEFGRELDNMGKCADFNLRTQESSFQYRKTILISAFNRFKAKIDEIRFIGELNLLEQIPNTK</sequence>
<dbReference type="OrthoDB" id="2472195at2759"/>
<name>A0A9N9FFR1_9GLOM</name>
<protein>
    <submittedName>
        <fullName evidence="2">5725_t:CDS:1</fullName>
    </submittedName>
</protein>
<dbReference type="AlphaFoldDB" id="A0A9N9FFR1"/>
<accession>A0A9N9FFR1</accession>
<keyword evidence="3" id="KW-1185">Reference proteome</keyword>
<keyword evidence="1" id="KW-0472">Membrane</keyword>